<dbReference type="InterPro" id="IPR011251">
    <property type="entry name" value="Luciferase-like_dom"/>
</dbReference>
<sequence>MSTDSILFGAAAIPEPDREWLAAAERLPISSIWQGGHLLPPTHTGEAVTRLALMTAWTERVRIGTAVLLLPLYQPVMVAKQLADLDSRSGGRVSVGIGVGGEFQHEFEAVGVPMRERGARTDEAMAILRALWRGDPVDHEGRFFRFENLRLRPVQPPGASGPAMRPGGPPLIVSGRKEPAMRRAARLGDGWLPYLISPSAYARSVQTIHTEAAAAGRDLTGFEWMMYLYCSVRADGDRARADVAGFLGGAYGDKPASMLDKIAPSGTPEQVAARLQEYVDAGVRHFVISPAAHEDTLGIVRLAAEEVLPRLKLPATPLAGTIR</sequence>
<reference evidence="3 4" key="1">
    <citation type="submission" date="2019-10" db="EMBL/GenBank/DDBJ databases">
        <title>Nocardia macrotermitis sp. nov. and Nocardia aurantia sp. nov., isolated from the gut of fungus growing-termite Macrotermes natalensis.</title>
        <authorList>
            <person name="Benndorf R."/>
            <person name="Schwitalla J."/>
            <person name="Martin K."/>
            <person name="De Beer W."/>
            <person name="Kaster A.-K."/>
            <person name="Vollmers J."/>
            <person name="Poulsen M."/>
            <person name="Beemelmanns C."/>
        </authorList>
    </citation>
    <scope>NUCLEOTIDE SEQUENCE [LARGE SCALE GENOMIC DNA]</scope>
    <source>
        <strain evidence="3 4">RB56</strain>
    </source>
</reference>
<keyword evidence="4" id="KW-1185">Reference proteome</keyword>
<gene>
    <name evidence="3" type="primary">fgd1_1</name>
    <name evidence="3" type="ORF">NRB56_17670</name>
</gene>
<dbReference type="AlphaFoldDB" id="A0A7K0DK65"/>
<dbReference type="RefSeq" id="WP_153340167.1">
    <property type="nucleotide sequence ID" value="NZ_WEGI01000003.1"/>
</dbReference>
<dbReference type="Proteomes" id="UP000431401">
    <property type="component" value="Unassembled WGS sequence"/>
</dbReference>
<comment type="caution">
    <text evidence="3">The sequence shown here is derived from an EMBL/GenBank/DDBJ whole genome shotgun (WGS) entry which is preliminary data.</text>
</comment>
<dbReference type="EC" id="1.1.98.2" evidence="3"/>
<dbReference type="GO" id="GO:0052749">
    <property type="term" value="F:glucose-6-phosphate dehydrogenase (coenzyme F420) activity"/>
    <property type="evidence" value="ECO:0007669"/>
    <property type="project" value="UniProtKB-EC"/>
</dbReference>
<protein>
    <submittedName>
        <fullName evidence="3">F420-dependent glucose-6-phosphate dehydrogenase</fullName>
        <ecNumber evidence="3">1.1.98.2</ecNumber>
    </submittedName>
</protein>
<evidence type="ECO:0000313" key="3">
    <source>
        <dbReference type="EMBL" id="MQY26205.1"/>
    </source>
</evidence>
<proteinExistence type="predicted"/>
<evidence type="ECO:0000256" key="1">
    <source>
        <dbReference type="ARBA" id="ARBA00023002"/>
    </source>
</evidence>
<dbReference type="Pfam" id="PF00296">
    <property type="entry name" value="Bac_luciferase"/>
    <property type="match status" value="1"/>
</dbReference>
<organism evidence="3 4">
    <name type="scientific">Nocardia aurantia</name>
    <dbReference type="NCBI Taxonomy" id="2585199"/>
    <lineage>
        <taxon>Bacteria</taxon>
        <taxon>Bacillati</taxon>
        <taxon>Actinomycetota</taxon>
        <taxon>Actinomycetes</taxon>
        <taxon>Mycobacteriales</taxon>
        <taxon>Nocardiaceae</taxon>
        <taxon>Nocardia</taxon>
    </lineage>
</organism>
<dbReference type="SUPFAM" id="SSF51679">
    <property type="entry name" value="Bacterial luciferase-like"/>
    <property type="match status" value="1"/>
</dbReference>
<dbReference type="PANTHER" id="PTHR43244">
    <property type="match status" value="1"/>
</dbReference>
<dbReference type="GO" id="GO:0016705">
    <property type="term" value="F:oxidoreductase activity, acting on paired donors, with incorporation or reduction of molecular oxygen"/>
    <property type="evidence" value="ECO:0007669"/>
    <property type="project" value="InterPro"/>
</dbReference>
<dbReference type="OrthoDB" id="3773796at2"/>
<dbReference type="EMBL" id="WEGI01000003">
    <property type="protein sequence ID" value="MQY26205.1"/>
    <property type="molecule type" value="Genomic_DNA"/>
</dbReference>
<accession>A0A7K0DK65</accession>
<name>A0A7K0DK65_9NOCA</name>
<feature type="domain" description="Luciferase-like" evidence="2">
    <location>
        <begin position="18"/>
        <end position="285"/>
    </location>
</feature>
<dbReference type="PANTHER" id="PTHR43244:SF1">
    <property type="entry name" value="5,10-METHYLENETETRAHYDROMETHANOPTERIN REDUCTASE"/>
    <property type="match status" value="1"/>
</dbReference>
<dbReference type="Gene3D" id="3.20.20.30">
    <property type="entry name" value="Luciferase-like domain"/>
    <property type="match status" value="1"/>
</dbReference>
<evidence type="ECO:0000259" key="2">
    <source>
        <dbReference type="Pfam" id="PF00296"/>
    </source>
</evidence>
<dbReference type="InterPro" id="IPR050564">
    <property type="entry name" value="F420-G6PD/mer"/>
</dbReference>
<evidence type="ECO:0000313" key="4">
    <source>
        <dbReference type="Proteomes" id="UP000431401"/>
    </source>
</evidence>
<keyword evidence="1 3" id="KW-0560">Oxidoreductase</keyword>
<dbReference type="InterPro" id="IPR019921">
    <property type="entry name" value="Lucif-like_OxRdtase_Rv2161c"/>
</dbReference>
<dbReference type="InterPro" id="IPR036661">
    <property type="entry name" value="Luciferase-like_sf"/>
</dbReference>
<dbReference type="NCBIfam" id="TIGR03619">
    <property type="entry name" value="F420_Rv2161c"/>
    <property type="match status" value="1"/>
</dbReference>